<evidence type="ECO:0000259" key="2">
    <source>
        <dbReference type="Pfam" id="PF12804"/>
    </source>
</evidence>
<accession>A0ABT2PCI5</accession>
<organism evidence="3 4">
    <name type="scientific">Microbacterium memoriense</name>
    <dbReference type="NCBI Taxonomy" id="2978350"/>
    <lineage>
        <taxon>Bacteria</taxon>
        <taxon>Bacillati</taxon>
        <taxon>Actinomycetota</taxon>
        <taxon>Actinomycetes</taxon>
        <taxon>Micrococcales</taxon>
        <taxon>Microbacteriaceae</taxon>
        <taxon>Microbacterium</taxon>
    </lineage>
</organism>
<dbReference type="PANTHER" id="PTHR43777:SF1">
    <property type="entry name" value="MOLYBDENUM COFACTOR CYTIDYLYLTRANSFERASE"/>
    <property type="match status" value="1"/>
</dbReference>
<protein>
    <submittedName>
        <fullName evidence="3">Nucleotidyltransferase family protein</fullName>
    </submittedName>
</protein>
<reference evidence="3 4" key="1">
    <citation type="journal article" date="2024" name="Int. J. Syst. Evol. Microbiol.">
        <title>Microbacterium memoriense sp. nov., a member of the Actinomycetota from marine beach sediment of the north coast of Portugal.</title>
        <authorList>
            <person name="Santos J.D.N.D."/>
            <person name="Klimek D."/>
            <person name="Calusinska M."/>
            <person name="Lobo-da-Cunha A."/>
            <person name="Catita J."/>
            <person name="Goncalves H."/>
            <person name="Gonzalez I."/>
            <person name="Lage O.M."/>
        </authorList>
    </citation>
    <scope>NUCLEOTIDE SEQUENCE [LARGE SCALE GENOMIC DNA]</scope>
    <source>
        <strain evidence="3 4">PMIC_1C1B</strain>
    </source>
</reference>
<name>A0ABT2PCI5_9MICO</name>
<feature type="region of interest" description="Disordered" evidence="1">
    <location>
        <begin position="181"/>
        <end position="206"/>
    </location>
</feature>
<feature type="domain" description="MobA-like NTP transferase" evidence="2">
    <location>
        <begin position="5"/>
        <end position="168"/>
    </location>
</feature>
<gene>
    <name evidence="3" type="ORF">N4R40_07975</name>
</gene>
<dbReference type="RefSeq" id="WP_261606835.1">
    <property type="nucleotide sequence ID" value="NZ_JAODOR010000009.1"/>
</dbReference>
<dbReference type="InterPro" id="IPR029044">
    <property type="entry name" value="Nucleotide-diphossugar_trans"/>
</dbReference>
<feature type="compositionally biased region" description="Basic and acidic residues" evidence="1">
    <location>
        <begin position="181"/>
        <end position="191"/>
    </location>
</feature>
<dbReference type="Pfam" id="PF12804">
    <property type="entry name" value="NTP_transf_3"/>
    <property type="match status" value="1"/>
</dbReference>
<evidence type="ECO:0000256" key="1">
    <source>
        <dbReference type="SAM" id="MobiDB-lite"/>
    </source>
</evidence>
<sequence>MSICGIVLAAGAGTRFGGPKALARDETGRPWIDRAVSTLSAAGCAPIIVALGAGAADATPLVPGGVTIVTVHDWAEGLSASVRAALAVATSTDAAAALVIPVDVPELPASACRRVIAHAGEGDPGAALSQATYAGAPGHPVLIGRQHWPALTAGLAGDRGAGPYLRAQGAVPLECGDLWHGGDVDRPRPVDQVRTTMFSGSSPASR</sequence>
<evidence type="ECO:0000313" key="4">
    <source>
        <dbReference type="Proteomes" id="UP001300496"/>
    </source>
</evidence>
<evidence type="ECO:0000313" key="3">
    <source>
        <dbReference type="EMBL" id="MCT9002300.1"/>
    </source>
</evidence>
<dbReference type="Gene3D" id="3.90.550.10">
    <property type="entry name" value="Spore Coat Polysaccharide Biosynthesis Protein SpsA, Chain A"/>
    <property type="match status" value="1"/>
</dbReference>
<feature type="compositionally biased region" description="Polar residues" evidence="1">
    <location>
        <begin position="193"/>
        <end position="206"/>
    </location>
</feature>
<dbReference type="SUPFAM" id="SSF53448">
    <property type="entry name" value="Nucleotide-diphospho-sugar transferases"/>
    <property type="match status" value="1"/>
</dbReference>
<proteinExistence type="predicted"/>
<comment type="caution">
    <text evidence="3">The sequence shown here is derived from an EMBL/GenBank/DDBJ whole genome shotgun (WGS) entry which is preliminary data.</text>
</comment>
<keyword evidence="4" id="KW-1185">Reference proteome</keyword>
<dbReference type="InterPro" id="IPR025877">
    <property type="entry name" value="MobA-like_NTP_Trfase"/>
</dbReference>
<dbReference type="EMBL" id="JAODOR010000009">
    <property type="protein sequence ID" value="MCT9002300.1"/>
    <property type="molecule type" value="Genomic_DNA"/>
</dbReference>
<dbReference type="PANTHER" id="PTHR43777">
    <property type="entry name" value="MOLYBDENUM COFACTOR CYTIDYLYLTRANSFERASE"/>
    <property type="match status" value="1"/>
</dbReference>
<dbReference type="Proteomes" id="UP001300496">
    <property type="component" value="Unassembled WGS sequence"/>
</dbReference>
<dbReference type="CDD" id="cd04182">
    <property type="entry name" value="GT_2_like_f"/>
    <property type="match status" value="1"/>
</dbReference>